<comment type="caution">
    <text evidence="1">The sequence shown here is derived from an EMBL/GenBank/DDBJ whole genome shotgun (WGS) entry which is preliminary data.</text>
</comment>
<name>A0A2G0CI92_9BACT</name>
<keyword evidence="2" id="KW-1185">Reference proteome</keyword>
<gene>
    <name evidence="1" type="ORF">CGL56_01180</name>
</gene>
<dbReference type="EMBL" id="PDLO01000001">
    <property type="protein sequence ID" value="PHK99692.1"/>
    <property type="molecule type" value="Genomic_DNA"/>
</dbReference>
<dbReference type="AlphaFoldDB" id="A0A2G0CI92"/>
<accession>A0A2G0CI92</accession>
<organism evidence="1 2">
    <name type="scientific">Neolewinella marina</name>
    <dbReference type="NCBI Taxonomy" id="438751"/>
    <lineage>
        <taxon>Bacteria</taxon>
        <taxon>Pseudomonadati</taxon>
        <taxon>Bacteroidota</taxon>
        <taxon>Saprospiria</taxon>
        <taxon>Saprospirales</taxon>
        <taxon>Lewinellaceae</taxon>
        <taxon>Neolewinella</taxon>
    </lineage>
</organism>
<dbReference type="Proteomes" id="UP000226437">
    <property type="component" value="Unassembled WGS sequence"/>
</dbReference>
<sequence length="363" mass="40295">MYTPWLLPPALPPNPPVANTIGSRLAADPPSAPRIALLGLDAQTADGVREHLYRLFWDFEDLAVVDLGNLRKRTVDFAIPLLKELHSANILPVTLGAPSSFLPAQYLAFGELNRQVGVCILDSRIRLRTESTGTADAENNLDAAVYRQRPPMYHLAHLGSQRQLVDPALDALFMRRHFERYTLGQSRADLGELEPTVRDADVLAIDLAGLAAAEVPAQEGFGPSGFSVQEACQLAFYAGSSDRLSSFGLFGYRGGDASDRERETSLAAQAQLIWYFMHGVSRRKGDFPVSTSGLHEYVVDSKVADRLTFWRSERSNRWWVQVPVSVPDGEERNRLVACSYKDYLQISQSGDLPSRLQLAFSRY</sequence>
<dbReference type="SUPFAM" id="SSF52768">
    <property type="entry name" value="Arginase/deacetylase"/>
    <property type="match status" value="1"/>
</dbReference>
<evidence type="ECO:0000313" key="1">
    <source>
        <dbReference type="EMBL" id="PHK99692.1"/>
    </source>
</evidence>
<dbReference type="InterPro" id="IPR023696">
    <property type="entry name" value="Ureohydrolase_dom_sf"/>
</dbReference>
<evidence type="ECO:0008006" key="3">
    <source>
        <dbReference type="Google" id="ProtNLM"/>
    </source>
</evidence>
<protein>
    <recommendedName>
        <fullName evidence="3">Arginase</fullName>
    </recommendedName>
</protein>
<proteinExistence type="predicted"/>
<reference evidence="1 2" key="1">
    <citation type="submission" date="2017-10" db="EMBL/GenBank/DDBJ databases">
        <title>The draft genome sequence of Lewinella marina KCTC 32374.</title>
        <authorList>
            <person name="Wang K."/>
        </authorList>
    </citation>
    <scope>NUCLEOTIDE SEQUENCE [LARGE SCALE GENOMIC DNA]</scope>
    <source>
        <strain evidence="1 2">MKG-38</strain>
    </source>
</reference>
<evidence type="ECO:0000313" key="2">
    <source>
        <dbReference type="Proteomes" id="UP000226437"/>
    </source>
</evidence>
<dbReference type="Gene3D" id="3.40.800.10">
    <property type="entry name" value="Ureohydrolase domain"/>
    <property type="match status" value="1"/>
</dbReference>